<accession>A0A6D2IM50</accession>
<protein>
    <recommendedName>
        <fullName evidence="1">DUF629 domain-containing protein</fullName>
    </recommendedName>
</protein>
<feature type="domain" description="DUF629" evidence="1">
    <location>
        <begin position="45"/>
        <end position="135"/>
    </location>
</feature>
<dbReference type="InterPro" id="IPR006865">
    <property type="entry name" value="DUF629"/>
</dbReference>
<dbReference type="AlphaFoldDB" id="A0A6D2IM50"/>
<evidence type="ECO:0000259" key="1">
    <source>
        <dbReference type="Pfam" id="PF04780"/>
    </source>
</evidence>
<evidence type="ECO:0000313" key="2">
    <source>
        <dbReference type="EMBL" id="CAA7029466.1"/>
    </source>
</evidence>
<dbReference type="EMBL" id="CACVBM020001082">
    <property type="protein sequence ID" value="CAA7029466.1"/>
    <property type="molecule type" value="Genomic_DNA"/>
</dbReference>
<sequence>MLYGMGGKIFYETNTELLSGASTFQSTSSVNVEQPPNAQAPAPIIDLLKFIKYLLSAYVGAKYAKKLSILGYDAGLIDAINLCVCEDKRRSDIPEHQWNKYASLLGDECEERLTEDSEGSLKHAYSCVQCEMFLKEQRIRHLISPI</sequence>
<organism evidence="2 3">
    <name type="scientific">Microthlaspi erraticum</name>
    <dbReference type="NCBI Taxonomy" id="1685480"/>
    <lineage>
        <taxon>Eukaryota</taxon>
        <taxon>Viridiplantae</taxon>
        <taxon>Streptophyta</taxon>
        <taxon>Embryophyta</taxon>
        <taxon>Tracheophyta</taxon>
        <taxon>Spermatophyta</taxon>
        <taxon>Magnoliopsida</taxon>
        <taxon>eudicotyledons</taxon>
        <taxon>Gunneridae</taxon>
        <taxon>Pentapetalae</taxon>
        <taxon>rosids</taxon>
        <taxon>malvids</taxon>
        <taxon>Brassicales</taxon>
        <taxon>Brassicaceae</taxon>
        <taxon>Coluteocarpeae</taxon>
        <taxon>Microthlaspi</taxon>
    </lineage>
</organism>
<name>A0A6D2IM50_9BRAS</name>
<dbReference type="Pfam" id="PF04780">
    <property type="entry name" value="DUF629"/>
    <property type="match status" value="1"/>
</dbReference>
<dbReference type="Proteomes" id="UP000467841">
    <property type="component" value="Unassembled WGS sequence"/>
</dbReference>
<proteinExistence type="predicted"/>
<keyword evidence="3" id="KW-1185">Reference proteome</keyword>
<comment type="caution">
    <text evidence="2">The sequence shown here is derived from an EMBL/GenBank/DDBJ whole genome shotgun (WGS) entry which is preliminary data.</text>
</comment>
<reference evidence="2" key="1">
    <citation type="submission" date="2020-01" db="EMBL/GenBank/DDBJ databases">
        <authorList>
            <person name="Mishra B."/>
        </authorList>
    </citation>
    <scope>NUCLEOTIDE SEQUENCE [LARGE SCALE GENOMIC DNA]</scope>
</reference>
<gene>
    <name evidence="2" type="ORF">MERR_LOCUS16701</name>
</gene>
<evidence type="ECO:0000313" key="3">
    <source>
        <dbReference type="Proteomes" id="UP000467841"/>
    </source>
</evidence>